<feature type="region of interest" description="Disordered" evidence="2">
    <location>
        <begin position="338"/>
        <end position="363"/>
    </location>
</feature>
<dbReference type="GO" id="GO:0016740">
    <property type="term" value="F:transferase activity"/>
    <property type="evidence" value="ECO:0007669"/>
    <property type="project" value="UniProtKB-KW"/>
</dbReference>
<dbReference type="InterPro" id="IPR044855">
    <property type="entry name" value="CoA-Trfase_III_dom3_sf"/>
</dbReference>
<dbReference type="Proteomes" id="UP000271137">
    <property type="component" value="Unassembled WGS sequence"/>
</dbReference>
<dbReference type="Gene3D" id="3.40.50.10540">
    <property type="entry name" value="Crotonobetainyl-coa:carnitine coa-transferase, domain 1"/>
    <property type="match status" value="2"/>
</dbReference>
<sequence length="813" mass="88868">MTSARSALSELRVLEIGDLPAGALCARMFADFGADVVKLEPSTGDPGRLIAPLINTGEGEGEGAFFSFLNTRKRSALLSREALANLLVEADVLIDSLSPAQRQELGVDHSALATSNPCLVIAAMSWFGDDGPYSEFSGSDAVCRALAGGTQLVGPNEGPPTALYDYQAGLVGGLTAFISTLSSVQAPLRRGRRLELPLFDAAITLADYNVALSWATNGLDERWGVNRFSPNFPLGIYRCKSGWVGVTVVTPVQWRTFCSMLGVEDLGSDPRFVERSGRLQCADELEARFVSRFLEKTAEEWFSLALQRMLPLVVVPSIEELLNTPEHRRREVFETIRHGSRTHEQPASPLRLQGTPPLRGGSVPAACADEARWRESSQPRAEVPLDRGDSRAPLAGIRVVDLSMGWAGPLATRHFAELGADVVKVEACQYPDWWRGVDDRAIVFEQRLYEKSPYFNVLSRSKRGITLDLTTEEGRQLVKALVKDADVVIDNYSAGVLSKLGLDYVDLKQANPEIIMLSMPAFGTDGPWRECRAYGSTLEQASGLPMVAGRPEDPPSMVHIAYGDPIGGLHAASALLVALFHKQRTGCGQRIILSQVECMMSMAAPWIVEQSANGCVVDRMGTRHPHHAPHGFYRCMGKDEWLLVAVTDDVKWLQLCEVIARPDLASDSTLATAAGRRGALPRIDDVIAAWTATRTPQMAMEELQRAGVPAGVSRRPLELLNDPHLKARGFWQWIDRELVGLHPQPSPPYRDSLETLPPLRPAPTLGQFNHEVLSDLLGLDKTQIDALQEAGVIGDRAVRPEFRKSRAASGRST</sequence>
<proteinExistence type="predicted"/>
<keyword evidence="4" id="KW-1185">Reference proteome</keyword>
<dbReference type="PANTHER" id="PTHR48207">
    <property type="entry name" value="SUCCINATE--HYDROXYMETHYLGLUTARATE COA-TRANSFERASE"/>
    <property type="match status" value="1"/>
</dbReference>
<dbReference type="InterPro" id="IPR050483">
    <property type="entry name" value="CoA-transferase_III_domain"/>
</dbReference>
<evidence type="ECO:0000256" key="1">
    <source>
        <dbReference type="ARBA" id="ARBA00022679"/>
    </source>
</evidence>
<accession>A0ABX9ZXG8</accession>
<gene>
    <name evidence="3" type="ORF">EJO66_30345</name>
</gene>
<name>A0ABX9ZXG8_9BURK</name>
<dbReference type="Pfam" id="PF02515">
    <property type="entry name" value="CoA_transf_3"/>
    <property type="match status" value="2"/>
</dbReference>
<organism evidence="3 4">
    <name type="scientific">Variovorax beijingensis</name>
    <dbReference type="NCBI Taxonomy" id="2496117"/>
    <lineage>
        <taxon>Bacteria</taxon>
        <taxon>Pseudomonadati</taxon>
        <taxon>Pseudomonadota</taxon>
        <taxon>Betaproteobacteria</taxon>
        <taxon>Burkholderiales</taxon>
        <taxon>Comamonadaceae</taxon>
        <taxon>Variovorax</taxon>
    </lineage>
</organism>
<comment type="caution">
    <text evidence="3">The sequence shown here is derived from an EMBL/GenBank/DDBJ whole genome shotgun (WGS) entry which is preliminary data.</text>
</comment>
<reference evidence="3 4" key="1">
    <citation type="submission" date="2018-12" db="EMBL/GenBank/DDBJ databases">
        <title>The genome sequences of strain 502.</title>
        <authorList>
            <person name="Gao J."/>
            <person name="Sun J."/>
        </authorList>
    </citation>
    <scope>NUCLEOTIDE SEQUENCE [LARGE SCALE GENOMIC DNA]</scope>
    <source>
        <strain evidence="3 4">502</strain>
    </source>
</reference>
<dbReference type="Gene3D" id="3.30.1540.10">
    <property type="entry name" value="formyl-coa transferase, domain 3"/>
    <property type="match status" value="2"/>
</dbReference>
<dbReference type="EMBL" id="RXFQ01000028">
    <property type="protein sequence ID" value="RSZ29236.1"/>
    <property type="molecule type" value="Genomic_DNA"/>
</dbReference>
<evidence type="ECO:0000256" key="2">
    <source>
        <dbReference type="SAM" id="MobiDB-lite"/>
    </source>
</evidence>
<dbReference type="RefSeq" id="WP_125966988.1">
    <property type="nucleotide sequence ID" value="NZ_RXFQ01000028.1"/>
</dbReference>
<dbReference type="SUPFAM" id="SSF89796">
    <property type="entry name" value="CoA-transferase family III (CaiB/BaiF)"/>
    <property type="match status" value="2"/>
</dbReference>
<evidence type="ECO:0000313" key="4">
    <source>
        <dbReference type="Proteomes" id="UP000271137"/>
    </source>
</evidence>
<dbReference type="PANTHER" id="PTHR48207:SF3">
    <property type="entry name" value="SUCCINATE--HYDROXYMETHYLGLUTARATE COA-TRANSFERASE"/>
    <property type="match status" value="1"/>
</dbReference>
<dbReference type="InterPro" id="IPR023606">
    <property type="entry name" value="CoA-Trfase_III_dom_1_sf"/>
</dbReference>
<keyword evidence="1 3" id="KW-0808">Transferase</keyword>
<evidence type="ECO:0000313" key="3">
    <source>
        <dbReference type="EMBL" id="RSZ29236.1"/>
    </source>
</evidence>
<dbReference type="InterPro" id="IPR003673">
    <property type="entry name" value="CoA-Trfase_fam_III"/>
</dbReference>
<protein>
    <submittedName>
        <fullName evidence="3">CoA transferase</fullName>
    </submittedName>
</protein>